<evidence type="ECO:0000256" key="3">
    <source>
        <dbReference type="ARBA" id="ARBA00023128"/>
    </source>
</evidence>
<dbReference type="Gene3D" id="3.30.830.10">
    <property type="entry name" value="Metalloenzyme, LuxS/M16 peptidase-like"/>
    <property type="match status" value="2"/>
</dbReference>
<keyword evidence="7" id="KW-1185">Reference proteome</keyword>
<dbReference type="InterPro" id="IPR050361">
    <property type="entry name" value="MPP/UQCRC_Complex"/>
</dbReference>
<evidence type="ECO:0000259" key="5">
    <source>
        <dbReference type="Pfam" id="PF05193"/>
    </source>
</evidence>
<proteinExistence type="predicted"/>
<reference evidence="6" key="1">
    <citation type="submission" date="2023-07" db="EMBL/GenBank/DDBJ databases">
        <title>Chromosome-level Genome Assembly of Striped Snakehead (Channa striata).</title>
        <authorList>
            <person name="Liu H."/>
        </authorList>
    </citation>
    <scope>NUCLEOTIDE SEQUENCE</scope>
    <source>
        <strain evidence="6">Gz</strain>
        <tissue evidence="6">Muscle</tissue>
    </source>
</reference>
<dbReference type="PANTHER" id="PTHR11851">
    <property type="entry name" value="METALLOPROTEASE"/>
    <property type="match status" value="1"/>
</dbReference>
<name>A0AA88M9W4_CHASR</name>
<dbReference type="SUPFAM" id="SSF63411">
    <property type="entry name" value="LuxS/MPP-like metallohydrolase"/>
    <property type="match status" value="2"/>
</dbReference>
<dbReference type="InterPro" id="IPR011765">
    <property type="entry name" value="Pept_M16_N"/>
</dbReference>
<dbReference type="Proteomes" id="UP001187415">
    <property type="component" value="Unassembled WGS sequence"/>
</dbReference>
<dbReference type="PANTHER" id="PTHR11851:SF226">
    <property type="entry name" value="CYTOCHROME B-C1 COMPLEX SUBUNIT 2, MITOCHONDRIAL"/>
    <property type="match status" value="1"/>
</dbReference>
<dbReference type="Pfam" id="PF05193">
    <property type="entry name" value="Peptidase_M16_C"/>
    <property type="match status" value="1"/>
</dbReference>
<keyword evidence="2" id="KW-0809">Transit peptide</keyword>
<dbReference type="InterPro" id="IPR011249">
    <property type="entry name" value="Metalloenz_LuxS/M16"/>
</dbReference>
<dbReference type="GO" id="GO:0005739">
    <property type="term" value="C:mitochondrion"/>
    <property type="evidence" value="ECO:0007669"/>
    <property type="project" value="UniProtKB-SubCell"/>
</dbReference>
<gene>
    <name evidence="6" type="ORF">Q5P01_017374</name>
</gene>
<evidence type="ECO:0000256" key="1">
    <source>
        <dbReference type="ARBA" id="ARBA00004173"/>
    </source>
</evidence>
<dbReference type="EMBL" id="JAUPFM010000013">
    <property type="protein sequence ID" value="KAK2833485.1"/>
    <property type="molecule type" value="Genomic_DNA"/>
</dbReference>
<keyword evidence="3" id="KW-0496">Mitochondrion</keyword>
<feature type="domain" description="Peptidase M16 C-terminal" evidence="5">
    <location>
        <begin position="201"/>
        <end position="353"/>
    </location>
</feature>
<evidence type="ECO:0000259" key="4">
    <source>
        <dbReference type="Pfam" id="PF00675"/>
    </source>
</evidence>
<dbReference type="GO" id="GO:0046872">
    <property type="term" value="F:metal ion binding"/>
    <property type="evidence" value="ECO:0007669"/>
    <property type="project" value="InterPro"/>
</dbReference>
<accession>A0AA88M9W4</accession>
<dbReference type="Pfam" id="PF00675">
    <property type="entry name" value="Peptidase_M16"/>
    <property type="match status" value="1"/>
</dbReference>
<dbReference type="AlphaFoldDB" id="A0AA88M9W4"/>
<dbReference type="InterPro" id="IPR007863">
    <property type="entry name" value="Peptidase_M16_C"/>
</dbReference>
<feature type="domain" description="Peptidase M16 N-terminal" evidence="4">
    <location>
        <begin position="59"/>
        <end position="195"/>
    </location>
</feature>
<evidence type="ECO:0000313" key="6">
    <source>
        <dbReference type="EMBL" id="KAK2833485.1"/>
    </source>
</evidence>
<evidence type="ECO:0000256" key="2">
    <source>
        <dbReference type="ARBA" id="ARBA00022946"/>
    </source>
</evidence>
<organism evidence="6 7">
    <name type="scientific">Channa striata</name>
    <name type="common">Snakehead murrel</name>
    <name type="synonym">Ophicephalus striatus</name>
    <dbReference type="NCBI Taxonomy" id="64152"/>
    <lineage>
        <taxon>Eukaryota</taxon>
        <taxon>Metazoa</taxon>
        <taxon>Chordata</taxon>
        <taxon>Craniata</taxon>
        <taxon>Vertebrata</taxon>
        <taxon>Euteleostomi</taxon>
        <taxon>Actinopterygii</taxon>
        <taxon>Neopterygii</taxon>
        <taxon>Teleostei</taxon>
        <taxon>Neoteleostei</taxon>
        <taxon>Acanthomorphata</taxon>
        <taxon>Anabantaria</taxon>
        <taxon>Anabantiformes</taxon>
        <taxon>Channoidei</taxon>
        <taxon>Channidae</taxon>
        <taxon>Channa</taxon>
    </lineage>
</organism>
<dbReference type="GO" id="GO:0016020">
    <property type="term" value="C:membrane"/>
    <property type="evidence" value="ECO:0007669"/>
    <property type="project" value="UniProtKB-ARBA"/>
</dbReference>
<dbReference type="FunFam" id="3.30.830.10:FF:000021">
    <property type="entry name" value="Cytochrome b-c1 complex subunit 2"/>
    <property type="match status" value="1"/>
</dbReference>
<comment type="subcellular location">
    <subcellularLocation>
        <location evidence="1">Mitochondrion</location>
    </subcellularLocation>
</comment>
<protein>
    <submittedName>
        <fullName evidence="6">Uncharacterized protein</fullName>
    </submittedName>
</protein>
<sequence length="430" mass="45903">MRGVRSLNDLPFLIWCHHNASARWIEALTKPLAARRAPTAAPSPPESVQVSKLLNGLVITSLENYSPFSNVGVFVKAGSRYDTLENQGVSHVLRLAAKLTTKGASAFKICRGVEALGGSLSVTSSTETLAYTANCLRDDLVTTAQDVRPWEVEELTSRVKVDKAVAQQCPLIGVIEKLHEAAYKTALSNSLYCPDNMVGRISPKQLQSFVQDNCTTGRMALVGLGVLRQVGEGFLSVRSGAGAPVVKSVYRGGELRVQNHEDLVHAVIASDGGVTGSVEADAFSVLQRILGTGMHSETVTNVEWLSFRPQLFGVYTIAQAASAAEVIKASVAQVRAAAEGNVSEADISRAKSQVKAEYLMSVEGSDGLMEEIGAQALNTAAYQLPDTVLQAIDTITTEDVVKVTCKKNVDAKKTMAASGHLVNTPFMDEV</sequence>
<evidence type="ECO:0000313" key="7">
    <source>
        <dbReference type="Proteomes" id="UP001187415"/>
    </source>
</evidence>
<comment type="caution">
    <text evidence="6">The sequence shown here is derived from an EMBL/GenBank/DDBJ whole genome shotgun (WGS) entry which is preliminary data.</text>
</comment>